<accession>A0A8S3YC04</accession>
<dbReference type="EMBL" id="CAJQZP010001624">
    <property type="protein sequence ID" value="CAG5057382.1"/>
    <property type="molecule type" value="Genomic_DNA"/>
</dbReference>
<proteinExistence type="predicted"/>
<name>A0A8S3YC04_PARAO</name>
<protein>
    <submittedName>
        <fullName evidence="1">(apollo) hypothetical protein</fullName>
    </submittedName>
</protein>
<evidence type="ECO:0000313" key="2">
    <source>
        <dbReference type="Proteomes" id="UP000691718"/>
    </source>
</evidence>
<sequence>MLKANKKKIDENRMKMNRSPIPCQAMLDVMNSTVNITYKTLLSNTVDVIGNPREVATAEVIDIIIKEVKKDPQLDYIDLTSELNSIHESLIPVTTVPVYKEKIKELVTPPILIKLDRVLYNQNSSCIKSIVEYLSGIFLLSVIKTGNVTSSHIEKRLKNFLTTDKLPIPEFTPEEFQQLYDIIKAQIDRGDLDPNDLIS</sequence>
<keyword evidence="2" id="KW-1185">Reference proteome</keyword>
<gene>
    <name evidence="1" type="ORF">PAPOLLO_LOCUS27153</name>
</gene>
<organism evidence="1 2">
    <name type="scientific">Parnassius apollo</name>
    <name type="common">Apollo butterfly</name>
    <name type="synonym">Papilio apollo</name>
    <dbReference type="NCBI Taxonomy" id="110799"/>
    <lineage>
        <taxon>Eukaryota</taxon>
        <taxon>Metazoa</taxon>
        <taxon>Ecdysozoa</taxon>
        <taxon>Arthropoda</taxon>
        <taxon>Hexapoda</taxon>
        <taxon>Insecta</taxon>
        <taxon>Pterygota</taxon>
        <taxon>Neoptera</taxon>
        <taxon>Endopterygota</taxon>
        <taxon>Lepidoptera</taxon>
        <taxon>Glossata</taxon>
        <taxon>Ditrysia</taxon>
        <taxon>Papilionoidea</taxon>
        <taxon>Papilionidae</taxon>
        <taxon>Parnassiinae</taxon>
        <taxon>Parnassini</taxon>
        <taxon>Parnassius</taxon>
        <taxon>Parnassius</taxon>
    </lineage>
</organism>
<evidence type="ECO:0000313" key="1">
    <source>
        <dbReference type="EMBL" id="CAG5057382.1"/>
    </source>
</evidence>
<dbReference type="OrthoDB" id="6783431at2759"/>
<dbReference type="Proteomes" id="UP000691718">
    <property type="component" value="Unassembled WGS sequence"/>
</dbReference>
<dbReference type="AlphaFoldDB" id="A0A8S3YC04"/>
<comment type="caution">
    <text evidence="1">The sequence shown here is derived from an EMBL/GenBank/DDBJ whole genome shotgun (WGS) entry which is preliminary data.</text>
</comment>
<reference evidence="1" key="1">
    <citation type="submission" date="2021-04" db="EMBL/GenBank/DDBJ databases">
        <authorList>
            <person name="Tunstrom K."/>
        </authorList>
    </citation>
    <scope>NUCLEOTIDE SEQUENCE</scope>
</reference>